<sequence>MEKLIEILNIIKSKDMTVEKKDISTFTKSNVNGIKQMDEALELFKATKQYVYTIEKRAEYLSYEAARRLNVNFTQSEWDEIVNQ</sequence>
<dbReference type="CTD" id="36373936"/>
<gene>
    <name evidence="1 3 4" type="ORF">SRAE_0000068600</name>
</gene>
<reference evidence="3" key="3">
    <citation type="submission" date="2020-12" db="UniProtKB">
        <authorList>
            <consortium name="WormBaseParasite"/>
        </authorList>
    </citation>
    <scope>IDENTIFICATION</scope>
</reference>
<evidence type="ECO:0000313" key="1">
    <source>
        <dbReference type="EMBL" id="CEF61568.1"/>
    </source>
</evidence>
<protein>
    <submittedName>
        <fullName evidence="1 3">Uncharacterized protein</fullName>
    </submittedName>
</protein>
<dbReference type="Proteomes" id="UP000035682">
    <property type="component" value="Unplaced"/>
</dbReference>
<proteinExistence type="predicted"/>
<dbReference type="GeneID" id="36373936"/>
<dbReference type="RefSeq" id="XP_024500777.1">
    <property type="nucleotide sequence ID" value="XM_024646613.1"/>
</dbReference>
<dbReference type="EMBL" id="LN609413">
    <property type="protein sequence ID" value="CEF61568.1"/>
    <property type="molecule type" value="Genomic_DNA"/>
</dbReference>
<dbReference type="AlphaFoldDB" id="A0A090MTB9"/>
<dbReference type="WBParaSite" id="SRAE_0000068600.1">
    <property type="protein sequence ID" value="SRAE_0000068600.1"/>
    <property type="gene ID" value="WBGene00256438"/>
</dbReference>
<keyword evidence="2" id="KW-1185">Reference proteome</keyword>
<evidence type="ECO:0000313" key="2">
    <source>
        <dbReference type="Proteomes" id="UP000035682"/>
    </source>
</evidence>
<organism evidence="1">
    <name type="scientific">Strongyloides ratti</name>
    <name type="common">Parasitic roundworm</name>
    <dbReference type="NCBI Taxonomy" id="34506"/>
    <lineage>
        <taxon>Eukaryota</taxon>
        <taxon>Metazoa</taxon>
        <taxon>Ecdysozoa</taxon>
        <taxon>Nematoda</taxon>
        <taxon>Chromadorea</taxon>
        <taxon>Rhabditida</taxon>
        <taxon>Tylenchina</taxon>
        <taxon>Panagrolaimomorpha</taxon>
        <taxon>Strongyloidoidea</taxon>
        <taxon>Strongyloididae</taxon>
        <taxon>Strongyloides</taxon>
    </lineage>
</organism>
<reference evidence="1" key="2">
    <citation type="submission" date="2014-09" db="EMBL/GenBank/DDBJ databases">
        <authorList>
            <person name="Aslett A.Martin."/>
        </authorList>
    </citation>
    <scope>NUCLEOTIDE SEQUENCE</scope>
    <source>
        <strain evidence="1">ED321 Heterogonic</strain>
    </source>
</reference>
<accession>A0A090MTB9</accession>
<name>A0A090MTB9_STRRB</name>
<dbReference type="WormBase" id="SRAE_0000068600">
    <property type="protein sequence ID" value="SRP10619"/>
    <property type="gene ID" value="WBGene00256438"/>
</dbReference>
<evidence type="ECO:0000313" key="3">
    <source>
        <dbReference type="WBParaSite" id="SRAE_0000068600.1"/>
    </source>
</evidence>
<evidence type="ECO:0000313" key="4">
    <source>
        <dbReference type="WormBase" id="SRAE_0000068600"/>
    </source>
</evidence>
<reference evidence="2" key="1">
    <citation type="submission" date="2014-09" db="EMBL/GenBank/DDBJ databases">
        <authorList>
            <person name="Martin A.A."/>
        </authorList>
    </citation>
    <scope>NUCLEOTIDE SEQUENCE</scope>
    <source>
        <strain evidence="2">ED321</strain>
    </source>
</reference>